<keyword evidence="1" id="KW-1133">Transmembrane helix</keyword>
<evidence type="ECO:0000313" key="2">
    <source>
        <dbReference type="EMBL" id="PIP34114.1"/>
    </source>
</evidence>
<feature type="transmembrane region" description="Helical" evidence="1">
    <location>
        <begin position="453"/>
        <end position="472"/>
    </location>
</feature>
<proteinExistence type="predicted"/>
<organism evidence="2 3">
    <name type="scientific">Candidatus Falkowbacteria bacterium CG23_combo_of_CG06-09_8_20_14_all_49_15</name>
    <dbReference type="NCBI Taxonomy" id="1974572"/>
    <lineage>
        <taxon>Bacteria</taxon>
        <taxon>Candidatus Falkowiibacteriota</taxon>
    </lineage>
</organism>
<feature type="transmembrane region" description="Helical" evidence="1">
    <location>
        <begin position="364"/>
        <end position="384"/>
    </location>
</feature>
<keyword evidence="1" id="KW-0812">Transmembrane</keyword>
<feature type="transmembrane region" description="Helical" evidence="1">
    <location>
        <begin position="423"/>
        <end position="447"/>
    </location>
</feature>
<gene>
    <name evidence="2" type="ORF">COX22_00720</name>
</gene>
<name>A0A2G9ZLU5_9BACT</name>
<feature type="transmembrane region" description="Helical" evidence="1">
    <location>
        <begin position="335"/>
        <end position="358"/>
    </location>
</feature>
<reference evidence="2 3" key="1">
    <citation type="submission" date="2017-09" db="EMBL/GenBank/DDBJ databases">
        <title>Depth-based differentiation of microbial function through sediment-hosted aquifers and enrichment of novel symbionts in the deep terrestrial subsurface.</title>
        <authorList>
            <person name="Probst A.J."/>
            <person name="Ladd B."/>
            <person name="Jarett J.K."/>
            <person name="Geller-Mcgrath D.E."/>
            <person name="Sieber C.M."/>
            <person name="Emerson J.B."/>
            <person name="Anantharaman K."/>
            <person name="Thomas B.C."/>
            <person name="Malmstrom R."/>
            <person name="Stieglmeier M."/>
            <person name="Klingl A."/>
            <person name="Woyke T."/>
            <person name="Ryan C.M."/>
            <person name="Banfield J.F."/>
        </authorList>
    </citation>
    <scope>NUCLEOTIDE SEQUENCE [LARGE SCALE GENOMIC DNA]</scope>
    <source>
        <strain evidence="2">CG23_combo_of_CG06-09_8_20_14_all_49_15</strain>
    </source>
</reference>
<evidence type="ECO:0000256" key="1">
    <source>
        <dbReference type="SAM" id="Phobius"/>
    </source>
</evidence>
<sequence>MAHPFLQIKTEETRTIDADASRLFQVIFNEQKKAAEAKGQDREEPRINVSVLISKMSFYYEKIRNMVDYKEEYLLRKNAVERILRRQIVIESVIKQLNLDEIAKHLLTELIRAGYLPNNNVPIAKITEISQVIEKYIVLRHSCHQAASVDFQTKNELSRWMIALAASEIEERLGDSEIDGTVVKNMYGILKDGVELPDDSPYLSDLQLQIYIGIHRSFLKYDRDMLSYIIFKYYVSGWKTAGRAEADRIGRQLLALKTAIDRQIDHPLSRQLSRLISRYTIFFRVLTEIIQDNPVSSYLAFKQEAKSFAKLVKEKCEENYKRAKKKLWRSALRSIIYIFITKSVFAVLLEVPTVAFFGGEINNFALAVNVSFPALLLYLIVLFSKQPGEENTKKIIEGIEEIVFTEKKRSDRFRLYTPAQRSVFINTFFGLFYAVTFLFSFGAVIWALNKINFNWVSIVIFLFFLTLVSFFASRIRRGIKEVFVVEPKENILSFLSDFFYTPIILAGKWISEKFSRVNVFVFILDFIIEAPFKIFVEVAEEWSRYVKERKDGIM</sequence>
<evidence type="ECO:0000313" key="3">
    <source>
        <dbReference type="Proteomes" id="UP000230729"/>
    </source>
</evidence>
<comment type="caution">
    <text evidence="2">The sequence shown here is derived from an EMBL/GenBank/DDBJ whole genome shotgun (WGS) entry which is preliminary data.</text>
</comment>
<dbReference type="Proteomes" id="UP000230729">
    <property type="component" value="Unassembled WGS sequence"/>
</dbReference>
<protein>
    <submittedName>
        <fullName evidence="2">Uncharacterized protein</fullName>
    </submittedName>
</protein>
<dbReference type="AlphaFoldDB" id="A0A2G9ZLU5"/>
<keyword evidence="1" id="KW-0472">Membrane</keyword>
<accession>A0A2G9ZLU5</accession>
<dbReference type="EMBL" id="PCSD01000012">
    <property type="protein sequence ID" value="PIP34114.1"/>
    <property type="molecule type" value="Genomic_DNA"/>
</dbReference>